<dbReference type="SUPFAM" id="SSF82171">
    <property type="entry name" value="DPP6 N-terminal domain-like"/>
    <property type="match status" value="1"/>
</dbReference>
<proteinExistence type="predicted"/>
<keyword evidence="3" id="KW-1185">Reference proteome</keyword>
<feature type="domain" description="SLA1 homology" evidence="1">
    <location>
        <begin position="106"/>
        <end position="160"/>
    </location>
</feature>
<protein>
    <recommendedName>
        <fullName evidence="1">SLA1 homology domain-containing protein</fullName>
    </recommendedName>
</protein>
<dbReference type="GO" id="GO:0030674">
    <property type="term" value="F:protein-macromolecule adaptor activity"/>
    <property type="evidence" value="ECO:0007669"/>
    <property type="project" value="InterPro"/>
</dbReference>
<dbReference type="AlphaFoldDB" id="A0A518C3P9"/>
<sequence>MAPLFYVLIALGMNLMNQKNRFRAWLFIPLLLFLIPVVAEAGKFKVGDVVQVYDDWKKEWKNGTVVDVNRRGELLIETASYGNLRRDVYQPKVVRFAYEDGAIGPARTWTDTSGTFKIMAAPLGIVEDKIRLRREDMSEIEVPIAKLGDADQRYIDRMKAEMGIRAVPSPDPIPPIRFAGTDNENLNAFGSVGYAEERIAILPDPLPSYMVIPQGGVGFGKHYEEEQFGLIQPIGGPDGLVLVSAEYPVDPRKADEFDRTRIAWISLKEKKISKEQALPDGEMVLDYHPASHRLLTYRYKRISGSFGRRKSILSIWEVLPTDESMTPIVSWEAYPEDGYDKEPWARLINGNLVLHRFADKQYVGWDIANKSVAYRIFQDNMWSTPPTLSGTSKYGFLVENKSVRIFDAVTGTTITKLITENPVKLATPSEDGSKLATLEENTLTIWNLTDPAAEPVTHPAESIGGSMAKEMYWVNSDMLMIKNFMEMILYDLNEGIAIWNYHLEHGTVTAVKESEGRQTMGVLNGHLVYGAELQANGRRAGLAVGNVKLPGPDVREKVEGVSREDLVVVKPGSKIRLEVRCGDQHNPAVYNALVAKIRENGWELNQEDYDAIMHAEITRGEPVTRTYRFFGFSRAPETVTYTPIISKLDMTIGDATIWLNQTSTGPGMFVGADETIQQQVDRQTEDVNFFTRSRLPAMILDPKYGRGFGSTKVSTKGLEPSTMQKMIYSNGRPVYLKD</sequence>
<gene>
    <name evidence="2" type="ORF">Pan97_08430</name>
</gene>
<dbReference type="OrthoDB" id="219961at2"/>
<evidence type="ECO:0000313" key="3">
    <source>
        <dbReference type="Proteomes" id="UP000318626"/>
    </source>
</evidence>
<evidence type="ECO:0000259" key="1">
    <source>
        <dbReference type="Pfam" id="PF03983"/>
    </source>
</evidence>
<evidence type="ECO:0000313" key="2">
    <source>
        <dbReference type="EMBL" id="QDU73843.1"/>
    </source>
</evidence>
<organism evidence="2 3">
    <name type="scientific">Bremerella volcania</name>
    <dbReference type="NCBI Taxonomy" id="2527984"/>
    <lineage>
        <taxon>Bacteria</taxon>
        <taxon>Pseudomonadati</taxon>
        <taxon>Planctomycetota</taxon>
        <taxon>Planctomycetia</taxon>
        <taxon>Pirellulales</taxon>
        <taxon>Pirellulaceae</taxon>
        <taxon>Bremerella</taxon>
    </lineage>
</organism>
<reference evidence="3" key="1">
    <citation type="submission" date="2019-02" db="EMBL/GenBank/DDBJ databases">
        <title>Deep-cultivation of Planctomycetes and their phenomic and genomic characterization uncovers novel biology.</title>
        <authorList>
            <person name="Wiegand S."/>
            <person name="Jogler M."/>
            <person name="Boedeker C."/>
            <person name="Pinto D."/>
            <person name="Vollmers J."/>
            <person name="Rivas-Marin E."/>
            <person name="Kohn T."/>
            <person name="Peeters S.H."/>
            <person name="Heuer A."/>
            <person name="Rast P."/>
            <person name="Oberbeckmann S."/>
            <person name="Bunk B."/>
            <person name="Jeske O."/>
            <person name="Meyerdierks A."/>
            <person name="Storesund J.E."/>
            <person name="Kallscheuer N."/>
            <person name="Luecker S."/>
            <person name="Lage O.M."/>
            <person name="Pohl T."/>
            <person name="Merkel B.J."/>
            <person name="Hornburger P."/>
            <person name="Mueller R.-W."/>
            <person name="Bruemmer F."/>
            <person name="Labrenz M."/>
            <person name="Spormann A.M."/>
            <person name="Op den Camp H."/>
            <person name="Overmann J."/>
            <person name="Amann R."/>
            <person name="Jetten M.S.M."/>
            <person name="Mascher T."/>
            <person name="Medema M.H."/>
            <person name="Devos D.P."/>
            <person name="Kaster A.-K."/>
            <person name="Ovreas L."/>
            <person name="Rohde M."/>
            <person name="Galperin M.Y."/>
            <person name="Jogler C."/>
        </authorList>
    </citation>
    <scope>NUCLEOTIDE SEQUENCE [LARGE SCALE GENOMIC DNA]</scope>
    <source>
        <strain evidence="3">Pan97</strain>
    </source>
</reference>
<dbReference type="GO" id="GO:0042802">
    <property type="term" value="F:identical protein binding"/>
    <property type="evidence" value="ECO:0007669"/>
    <property type="project" value="InterPro"/>
</dbReference>
<dbReference type="EMBL" id="CP036289">
    <property type="protein sequence ID" value="QDU73843.1"/>
    <property type="molecule type" value="Genomic_DNA"/>
</dbReference>
<dbReference type="GO" id="GO:0008092">
    <property type="term" value="F:cytoskeletal protein binding"/>
    <property type="evidence" value="ECO:0007669"/>
    <property type="project" value="InterPro"/>
</dbReference>
<dbReference type="KEGG" id="bvo:Pan97_08430"/>
<dbReference type="InterPro" id="IPR007131">
    <property type="entry name" value="SHD1"/>
</dbReference>
<dbReference type="Pfam" id="PF03983">
    <property type="entry name" value="SHD1"/>
    <property type="match status" value="1"/>
</dbReference>
<dbReference type="GO" id="GO:0043130">
    <property type="term" value="F:ubiquitin binding"/>
    <property type="evidence" value="ECO:0007669"/>
    <property type="project" value="InterPro"/>
</dbReference>
<accession>A0A518C3P9</accession>
<dbReference type="Proteomes" id="UP000318626">
    <property type="component" value="Chromosome"/>
</dbReference>
<dbReference type="Gene3D" id="2.30.30.700">
    <property type="entry name" value="SLA1 homology domain 1"/>
    <property type="match status" value="1"/>
</dbReference>
<name>A0A518C3P9_9BACT</name>